<dbReference type="GO" id="GO:0018578">
    <property type="term" value="F:protocatechuate 3,4-dioxygenase activity"/>
    <property type="evidence" value="ECO:0007669"/>
    <property type="project" value="UniProtKB-EC"/>
</dbReference>
<dbReference type="PANTHER" id="PTHR33711">
    <property type="entry name" value="DIOXYGENASE, PUTATIVE (AFU_ORTHOLOGUE AFUA_2G02910)-RELATED"/>
    <property type="match status" value="1"/>
</dbReference>
<dbReference type="Proteomes" id="UP000539372">
    <property type="component" value="Unassembled WGS sequence"/>
</dbReference>
<name>A0A7Y0E1M2_9PROT</name>
<dbReference type="Gene3D" id="2.60.130.10">
    <property type="entry name" value="Aromatic compound dioxygenase"/>
    <property type="match status" value="1"/>
</dbReference>
<dbReference type="Pfam" id="PF00775">
    <property type="entry name" value="Dioxygenase_C"/>
    <property type="match status" value="1"/>
</dbReference>
<dbReference type="EMBL" id="JABBNT010000004">
    <property type="protein sequence ID" value="NMM45483.1"/>
    <property type="molecule type" value="Genomic_DNA"/>
</dbReference>
<dbReference type="EC" id="1.13.11.3" evidence="5"/>
<comment type="similarity">
    <text evidence="1">Belongs to the intradiol ring-cleavage dioxygenase family.</text>
</comment>
<keyword evidence="3 5" id="KW-0560">Oxidoreductase</keyword>
<keyword evidence="6" id="KW-1185">Reference proteome</keyword>
<evidence type="ECO:0000256" key="2">
    <source>
        <dbReference type="ARBA" id="ARBA00022964"/>
    </source>
</evidence>
<dbReference type="CDD" id="cd03463">
    <property type="entry name" value="3_4-PCD_alpha"/>
    <property type="match status" value="1"/>
</dbReference>
<dbReference type="NCBIfam" id="TIGR02423">
    <property type="entry name" value="protocat_alph"/>
    <property type="match status" value="1"/>
</dbReference>
<sequence length="201" mass="22118">MAGNNMLKQTPSQTVGPYFAYGLTPTQYGYSQLDSLVAPATPEEDTPGERITVIGQVLDGAGKPVDDAMIEIWQADAEGRYAHPSDPRGSNSPFQGFGRCGTGPDPMNRFRFDTIKPGAVEDGHAPHIAVLVFMRGMLLHAYTRLYFSDERDANAKDPVLSAVPADRRDTLIAQREETPSGTVYRFDIRMQGDKETVFFDV</sequence>
<dbReference type="InterPro" id="IPR012786">
    <property type="entry name" value="Protocat_dOase_a"/>
</dbReference>
<evidence type="ECO:0000256" key="1">
    <source>
        <dbReference type="ARBA" id="ARBA00007825"/>
    </source>
</evidence>
<evidence type="ECO:0000259" key="4">
    <source>
        <dbReference type="PROSITE" id="PS00083"/>
    </source>
</evidence>
<dbReference type="GO" id="GO:0008199">
    <property type="term" value="F:ferric iron binding"/>
    <property type="evidence" value="ECO:0007669"/>
    <property type="project" value="InterPro"/>
</dbReference>
<dbReference type="RefSeq" id="WP_169625880.1">
    <property type="nucleotide sequence ID" value="NZ_JABBNT010000004.1"/>
</dbReference>
<keyword evidence="2 5" id="KW-0223">Dioxygenase</keyword>
<organism evidence="5 6">
    <name type="scientific">Pacificispira spongiicola</name>
    <dbReference type="NCBI Taxonomy" id="2729598"/>
    <lineage>
        <taxon>Bacteria</taxon>
        <taxon>Pseudomonadati</taxon>
        <taxon>Pseudomonadota</taxon>
        <taxon>Alphaproteobacteria</taxon>
        <taxon>Rhodospirillales</taxon>
        <taxon>Rhodospirillaceae</taxon>
        <taxon>Pacificispira</taxon>
    </lineage>
</organism>
<evidence type="ECO:0000313" key="5">
    <source>
        <dbReference type="EMBL" id="NMM45483.1"/>
    </source>
</evidence>
<dbReference type="PANTHER" id="PTHR33711:SF9">
    <property type="entry name" value="PROTOCATECHUATE 3,4-DIOXYGENASE ALPHA CHAIN"/>
    <property type="match status" value="1"/>
</dbReference>
<feature type="domain" description="Intradiol ring-cleavage dioxygenases" evidence="4">
    <location>
        <begin position="53"/>
        <end position="81"/>
    </location>
</feature>
<proteinExistence type="inferred from homology"/>
<accession>A0A7Y0E1M2</accession>
<dbReference type="InterPro" id="IPR015889">
    <property type="entry name" value="Intradiol_dOase_core"/>
</dbReference>
<dbReference type="InterPro" id="IPR000627">
    <property type="entry name" value="Intradiol_dOase_C"/>
</dbReference>
<gene>
    <name evidence="5" type="primary">pcaG</name>
    <name evidence="5" type="ORF">HH303_13395</name>
</gene>
<dbReference type="AlphaFoldDB" id="A0A7Y0E1M2"/>
<dbReference type="PROSITE" id="PS00083">
    <property type="entry name" value="INTRADIOL_DIOXYGENAS"/>
    <property type="match status" value="1"/>
</dbReference>
<comment type="caution">
    <text evidence="5">The sequence shown here is derived from an EMBL/GenBank/DDBJ whole genome shotgun (WGS) entry which is preliminary data.</text>
</comment>
<evidence type="ECO:0000256" key="3">
    <source>
        <dbReference type="ARBA" id="ARBA00023002"/>
    </source>
</evidence>
<evidence type="ECO:0000313" key="6">
    <source>
        <dbReference type="Proteomes" id="UP000539372"/>
    </source>
</evidence>
<dbReference type="InterPro" id="IPR050770">
    <property type="entry name" value="Intradiol_RC_Dioxygenase"/>
</dbReference>
<dbReference type="SUPFAM" id="SSF49482">
    <property type="entry name" value="Aromatic compound dioxygenase"/>
    <property type="match status" value="1"/>
</dbReference>
<protein>
    <submittedName>
        <fullName evidence="5">Protocatechuate 3,4-dioxygenase subunit alpha</fullName>
        <ecNumber evidence="5">1.13.11.3</ecNumber>
    </submittedName>
</protein>
<reference evidence="5 6" key="1">
    <citation type="submission" date="2020-04" db="EMBL/GenBank/DDBJ databases">
        <title>Rhodospirillaceae bacterium KN72 isolated from deep sea.</title>
        <authorList>
            <person name="Zhang D.-C."/>
        </authorList>
    </citation>
    <scope>NUCLEOTIDE SEQUENCE [LARGE SCALE GENOMIC DNA]</scope>
    <source>
        <strain evidence="5 6">KN72</strain>
    </source>
</reference>